<evidence type="ECO:0000256" key="5">
    <source>
        <dbReference type="ARBA" id="ARBA00014515"/>
    </source>
</evidence>
<accession>A0A238BHJ9</accession>
<evidence type="ECO:0000256" key="13">
    <source>
        <dbReference type="ARBA" id="ARBA00023273"/>
    </source>
</evidence>
<sequence length="201" mass="23083">MAKKYGVLLMIQIGMISLDFIFNILTFIITTNDAVQLMLHLLQDTLIVLSIIVILIAFSSTFVFQAGLITLLLSKFASTIIVSSVYLALSILYHFYDMLSKNKSHNDQSRMIMKCHIIKNNDYEGSADKTTSAIVAVKIEKKNHEERQSWINIYGSFQQQYYIISHTKGPYYCYQTQYITMIRNGFASKYVEKINSVELCI</sequence>
<keyword evidence="8" id="KW-0970">Cilium biogenesis/degradation</keyword>
<dbReference type="GO" id="GO:0005929">
    <property type="term" value="C:cilium"/>
    <property type="evidence" value="ECO:0007669"/>
    <property type="project" value="UniProtKB-SubCell"/>
</dbReference>
<dbReference type="Proteomes" id="UP000242913">
    <property type="component" value="Unassembled WGS sequence"/>
</dbReference>
<keyword evidence="7 14" id="KW-0812">Transmembrane</keyword>
<dbReference type="PANTHER" id="PTHR13306">
    <property type="entry name" value="TRANSMEMBRANE PROTEIN 138"/>
    <property type="match status" value="1"/>
</dbReference>
<feature type="transmembrane region" description="Helical" evidence="14">
    <location>
        <begin position="76"/>
        <end position="96"/>
    </location>
</feature>
<evidence type="ECO:0000256" key="11">
    <source>
        <dbReference type="ARBA" id="ARBA00023136"/>
    </source>
</evidence>
<dbReference type="PANTHER" id="PTHR13306:SF6">
    <property type="entry name" value="TRANSMEMBRANE PROTEIN 138"/>
    <property type="match status" value="1"/>
</dbReference>
<evidence type="ECO:0000256" key="4">
    <source>
        <dbReference type="ARBA" id="ARBA00010572"/>
    </source>
</evidence>
<evidence type="ECO:0000256" key="6">
    <source>
        <dbReference type="ARBA" id="ARBA00022554"/>
    </source>
</evidence>
<protein>
    <recommendedName>
        <fullName evidence="5">Transmembrane protein 138</fullName>
    </recommendedName>
</protein>
<keyword evidence="12" id="KW-0325">Glycoprotein</keyword>
<evidence type="ECO:0000256" key="1">
    <source>
        <dbReference type="ARBA" id="ARBA00003709"/>
    </source>
</evidence>
<comment type="similarity">
    <text evidence="4">Belongs to the TMEM138 family.</text>
</comment>
<proteinExistence type="inferred from homology"/>
<keyword evidence="6" id="KW-0926">Vacuole</keyword>
<dbReference type="OrthoDB" id="189688at2759"/>
<keyword evidence="13" id="KW-0966">Cell projection</keyword>
<dbReference type="AlphaFoldDB" id="A0A238BHJ9"/>
<evidence type="ECO:0000313" key="16">
    <source>
        <dbReference type="Proteomes" id="UP000242913"/>
    </source>
</evidence>
<evidence type="ECO:0000256" key="9">
    <source>
        <dbReference type="ARBA" id="ARBA00022989"/>
    </source>
</evidence>
<evidence type="ECO:0000256" key="14">
    <source>
        <dbReference type="SAM" id="Phobius"/>
    </source>
</evidence>
<evidence type="ECO:0000256" key="2">
    <source>
        <dbReference type="ARBA" id="ARBA00004128"/>
    </source>
</evidence>
<name>A0A238BHJ9_9BILA</name>
<dbReference type="GO" id="GO:0030030">
    <property type="term" value="P:cell projection organization"/>
    <property type="evidence" value="ECO:0007669"/>
    <property type="project" value="UniProtKB-KW"/>
</dbReference>
<keyword evidence="11 14" id="KW-0472">Membrane</keyword>
<feature type="transmembrane region" description="Helical" evidence="14">
    <location>
        <begin position="41"/>
        <end position="64"/>
    </location>
</feature>
<keyword evidence="10" id="KW-0969">Cilium</keyword>
<evidence type="ECO:0000313" key="15">
    <source>
        <dbReference type="EMBL" id="OZC04841.1"/>
    </source>
</evidence>
<feature type="non-terminal residue" evidence="15">
    <location>
        <position position="201"/>
    </location>
</feature>
<reference evidence="15 16" key="1">
    <citation type="submission" date="2015-12" db="EMBL/GenBank/DDBJ databases">
        <title>Draft genome of the nematode, Onchocerca flexuosa.</title>
        <authorList>
            <person name="Mitreva M."/>
        </authorList>
    </citation>
    <scope>NUCLEOTIDE SEQUENCE [LARGE SCALE GENOMIC DNA]</scope>
    <source>
        <strain evidence="15">Red Deer</strain>
    </source>
</reference>
<evidence type="ECO:0000256" key="10">
    <source>
        <dbReference type="ARBA" id="ARBA00023069"/>
    </source>
</evidence>
<gene>
    <name evidence="15" type="ORF">X798_08206</name>
</gene>
<dbReference type="Pfam" id="PF14935">
    <property type="entry name" value="TMEM138"/>
    <property type="match status" value="1"/>
</dbReference>
<evidence type="ECO:0000256" key="12">
    <source>
        <dbReference type="ARBA" id="ARBA00023180"/>
    </source>
</evidence>
<evidence type="ECO:0000256" key="8">
    <source>
        <dbReference type="ARBA" id="ARBA00022794"/>
    </source>
</evidence>
<dbReference type="EMBL" id="KZ271574">
    <property type="protein sequence ID" value="OZC04841.1"/>
    <property type="molecule type" value="Genomic_DNA"/>
</dbReference>
<dbReference type="InterPro" id="IPR024133">
    <property type="entry name" value="TM_138"/>
</dbReference>
<feature type="transmembrane region" description="Helical" evidence="14">
    <location>
        <begin position="7"/>
        <end position="29"/>
    </location>
</feature>
<keyword evidence="16" id="KW-1185">Reference proteome</keyword>
<evidence type="ECO:0000256" key="3">
    <source>
        <dbReference type="ARBA" id="ARBA00004138"/>
    </source>
</evidence>
<organism evidence="15 16">
    <name type="scientific">Onchocerca flexuosa</name>
    <dbReference type="NCBI Taxonomy" id="387005"/>
    <lineage>
        <taxon>Eukaryota</taxon>
        <taxon>Metazoa</taxon>
        <taxon>Ecdysozoa</taxon>
        <taxon>Nematoda</taxon>
        <taxon>Chromadorea</taxon>
        <taxon>Rhabditida</taxon>
        <taxon>Spirurina</taxon>
        <taxon>Spiruromorpha</taxon>
        <taxon>Filarioidea</taxon>
        <taxon>Onchocercidae</taxon>
        <taxon>Onchocerca</taxon>
    </lineage>
</organism>
<comment type="function">
    <text evidence="1">Required for ciliogenesis.</text>
</comment>
<evidence type="ECO:0000256" key="7">
    <source>
        <dbReference type="ARBA" id="ARBA00022692"/>
    </source>
</evidence>
<dbReference type="GO" id="GO:0005774">
    <property type="term" value="C:vacuolar membrane"/>
    <property type="evidence" value="ECO:0007669"/>
    <property type="project" value="UniProtKB-SubCell"/>
</dbReference>
<comment type="subcellular location">
    <subcellularLocation>
        <location evidence="3">Cell projection</location>
        <location evidence="3">Cilium</location>
    </subcellularLocation>
    <subcellularLocation>
        <location evidence="2">Vacuole membrane</location>
        <topology evidence="2">Multi-pass membrane protein</topology>
    </subcellularLocation>
</comment>
<keyword evidence="9 14" id="KW-1133">Transmembrane helix</keyword>